<dbReference type="Pfam" id="PF19493">
    <property type="entry name" value="Trypco1"/>
    <property type="match status" value="1"/>
</dbReference>
<organism evidence="2 3">
    <name type="scientific">Amycolatopsis heterodermiae</name>
    <dbReference type="NCBI Taxonomy" id="3110235"/>
    <lineage>
        <taxon>Bacteria</taxon>
        <taxon>Bacillati</taxon>
        <taxon>Actinomycetota</taxon>
        <taxon>Actinomycetes</taxon>
        <taxon>Pseudonocardiales</taxon>
        <taxon>Pseudonocardiaceae</taxon>
        <taxon>Amycolatopsis</taxon>
    </lineage>
</organism>
<dbReference type="RefSeq" id="WP_323326207.1">
    <property type="nucleotide sequence ID" value="NZ_JAYFSI010000002.1"/>
</dbReference>
<evidence type="ECO:0000313" key="2">
    <source>
        <dbReference type="EMBL" id="MEA5360243.1"/>
    </source>
</evidence>
<accession>A0ABU5R247</accession>
<comment type="caution">
    <text evidence="2">The sequence shown here is derived from an EMBL/GenBank/DDBJ whole genome shotgun (WGS) entry which is preliminary data.</text>
</comment>
<dbReference type="InterPro" id="IPR045794">
    <property type="entry name" value="Trypco1"/>
</dbReference>
<protein>
    <submittedName>
        <fullName evidence="2">CU044_2847 family protein</fullName>
    </submittedName>
</protein>
<sequence length="113" mass="11128">MRIGNVEVLVEPVTVAGTEPTSALGAVSDAVEEMFGRAKATIVAVGESTVDVISRLAASRAAHPEKVEVEFGLGFTAKGGVVLASAEGTASLKVKLVYEVGAGGSAASAGAVG</sequence>
<evidence type="ECO:0000313" key="3">
    <source>
        <dbReference type="Proteomes" id="UP001304298"/>
    </source>
</evidence>
<feature type="domain" description="Trypsin-co-occurring" evidence="1">
    <location>
        <begin position="6"/>
        <end position="98"/>
    </location>
</feature>
<dbReference type="EMBL" id="JAYFSI010000002">
    <property type="protein sequence ID" value="MEA5360243.1"/>
    <property type="molecule type" value="Genomic_DNA"/>
</dbReference>
<dbReference type="NCBIfam" id="NF041216">
    <property type="entry name" value="CU044_2847_fam"/>
    <property type="match status" value="1"/>
</dbReference>
<gene>
    <name evidence="2" type="ORF">VA596_11915</name>
</gene>
<evidence type="ECO:0000259" key="1">
    <source>
        <dbReference type="Pfam" id="PF19493"/>
    </source>
</evidence>
<name>A0ABU5R247_9PSEU</name>
<proteinExistence type="predicted"/>
<dbReference type="Proteomes" id="UP001304298">
    <property type="component" value="Unassembled WGS sequence"/>
</dbReference>
<reference evidence="2 3" key="1">
    <citation type="submission" date="2023-12" db="EMBL/GenBank/DDBJ databases">
        <title>Amycolatopsis sp. V23-08.</title>
        <authorList>
            <person name="Somphong A."/>
        </authorList>
    </citation>
    <scope>NUCLEOTIDE SEQUENCE [LARGE SCALE GENOMIC DNA]</scope>
    <source>
        <strain evidence="2 3">V23-08</strain>
    </source>
</reference>
<keyword evidence="3" id="KW-1185">Reference proteome</keyword>